<evidence type="ECO:0000256" key="1">
    <source>
        <dbReference type="SAM" id="MobiDB-lite"/>
    </source>
</evidence>
<evidence type="ECO:0000313" key="2">
    <source>
        <dbReference type="EMBL" id="OEV05679.1"/>
    </source>
</evidence>
<feature type="compositionally biased region" description="Basic and acidic residues" evidence="1">
    <location>
        <begin position="289"/>
        <end position="310"/>
    </location>
</feature>
<sequence>MPGDEAREETGTVADATADTGRARTGPRHAAPRKPLLTRLHLPAGKAIAMAAMPSAVLMGMGLTPQLASAKPQPKNPFKDGPCVSAPDKEEEARADAAEKAKENSQKQAEEAEEAKEKAERQAEKRKAAAERAEKEKAEKEKADEADPAPEESPSGTDGSDSAEDSGSPAEPEPEPSESESKNPLDPLGVGEKLKDLLTPGEKNEQEDDESATPTPEPSDPGTGGSDKPQSPGDDADKPGDGKSDEDGTGERGDGTDGSAPGEQPEPTPSESEAEKGQDEPEADAGADEDGKKPFPCVEEKKVDGEDEKTPVTLPNQPWELQASKLALHGLDYEGVVNVRTADGGSKQALKFTADSVDIDDLHQIVGGPNGTRYHVRAAEGSTSTIRNGQVTMYTERLEGNLFGIIPIVFDPEHPPPLNVPEAMFTDVKVQQAGQFGGTLSIPGLQQEITQ</sequence>
<dbReference type="PATRIC" id="fig|1075402.3.peg.3688"/>
<name>A0A1E7KNW8_9ACTN</name>
<protein>
    <recommendedName>
        <fullName evidence="4">Hydrogenase expression protein HypF</fullName>
    </recommendedName>
</protein>
<dbReference type="OrthoDB" id="4350094at2"/>
<feature type="compositionally biased region" description="Basic and acidic residues" evidence="1">
    <location>
        <begin position="235"/>
        <end position="255"/>
    </location>
</feature>
<dbReference type="STRING" id="1075402.AN216_01540"/>
<keyword evidence="3" id="KW-1185">Reference proteome</keyword>
<organism evidence="2 3">
    <name type="scientific">Streptomyces oceani</name>
    <dbReference type="NCBI Taxonomy" id="1075402"/>
    <lineage>
        <taxon>Bacteria</taxon>
        <taxon>Bacillati</taxon>
        <taxon>Actinomycetota</taxon>
        <taxon>Actinomycetes</taxon>
        <taxon>Kitasatosporales</taxon>
        <taxon>Streptomycetaceae</taxon>
        <taxon>Streptomyces</taxon>
    </lineage>
</organism>
<reference evidence="2 3" key="1">
    <citation type="journal article" date="2016" name="Front. Microbiol.">
        <title>Comparative Genomics Analysis of Streptomyces Species Reveals Their Adaptation to the Marine Environment and Their Diversity at the Genomic Level.</title>
        <authorList>
            <person name="Tian X."/>
            <person name="Zhang Z."/>
            <person name="Yang T."/>
            <person name="Chen M."/>
            <person name="Li J."/>
            <person name="Chen F."/>
            <person name="Yang J."/>
            <person name="Li W."/>
            <person name="Zhang B."/>
            <person name="Zhang Z."/>
            <person name="Wu J."/>
            <person name="Zhang C."/>
            <person name="Long L."/>
            <person name="Xiao J."/>
        </authorList>
    </citation>
    <scope>NUCLEOTIDE SEQUENCE [LARGE SCALE GENOMIC DNA]</scope>
    <source>
        <strain evidence="2 3">SCSIO 02100</strain>
    </source>
</reference>
<feature type="compositionally biased region" description="Low complexity" evidence="1">
    <location>
        <begin position="11"/>
        <end position="24"/>
    </location>
</feature>
<proteinExistence type="predicted"/>
<comment type="caution">
    <text evidence="2">The sequence shown here is derived from an EMBL/GenBank/DDBJ whole genome shotgun (WGS) entry which is preliminary data.</text>
</comment>
<dbReference type="RefSeq" id="WP_070194740.1">
    <property type="nucleotide sequence ID" value="NZ_LJGU01000093.1"/>
</dbReference>
<feature type="compositionally biased region" description="Basic and acidic residues" evidence="1">
    <location>
        <begin position="1"/>
        <end position="10"/>
    </location>
</feature>
<evidence type="ECO:0000313" key="3">
    <source>
        <dbReference type="Proteomes" id="UP000176101"/>
    </source>
</evidence>
<evidence type="ECO:0008006" key="4">
    <source>
        <dbReference type="Google" id="ProtNLM"/>
    </source>
</evidence>
<feature type="region of interest" description="Disordered" evidence="1">
    <location>
        <begin position="66"/>
        <end position="314"/>
    </location>
</feature>
<dbReference type="EMBL" id="LJGU01000093">
    <property type="protein sequence ID" value="OEV05679.1"/>
    <property type="molecule type" value="Genomic_DNA"/>
</dbReference>
<feature type="compositionally biased region" description="Basic and acidic residues" evidence="1">
    <location>
        <begin position="87"/>
        <end position="145"/>
    </location>
</feature>
<dbReference type="AlphaFoldDB" id="A0A1E7KNW8"/>
<feature type="region of interest" description="Disordered" evidence="1">
    <location>
        <begin position="1"/>
        <end position="38"/>
    </location>
</feature>
<dbReference type="Proteomes" id="UP000176101">
    <property type="component" value="Unassembled WGS sequence"/>
</dbReference>
<gene>
    <name evidence="2" type="ORF">AN216_01540</name>
</gene>
<accession>A0A1E7KNW8</accession>